<dbReference type="EMBL" id="SOMN01000034">
    <property type="protein sequence ID" value="TFE23465.1"/>
    <property type="molecule type" value="Genomic_DNA"/>
</dbReference>
<evidence type="ECO:0000256" key="2">
    <source>
        <dbReference type="ARBA" id="ARBA00023002"/>
    </source>
</evidence>
<dbReference type="PANTHER" id="PTHR42760">
    <property type="entry name" value="SHORT-CHAIN DEHYDROGENASES/REDUCTASES FAMILY MEMBER"/>
    <property type="match status" value="1"/>
</dbReference>
<dbReference type="GO" id="GO:0016616">
    <property type="term" value="F:oxidoreductase activity, acting on the CH-OH group of donors, NAD or NADP as acceptor"/>
    <property type="evidence" value="ECO:0007669"/>
    <property type="project" value="TreeGrafter"/>
</dbReference>
<comment type="caution">
    <text evidence="3">The sequence shown here is derived from an EMBL/GenBank/DDBJ whole genome shotgun (WGS) entry which is preliminary data.</text>
</comment>
<dbReference type="InterPro" id="IPR002347">
    <property type="entry name" value="SDR_fam"/>
</dbReference>
<dbReference type="AlphaFoldDB" id="A0A4Y8LQE1"/>
<dbReference type="InterPro" id="IPR036291">
    <property type="entry name" value="NAD(P)-bd_dom_sf"/>
</dbReference>
<dbReference type="CDD" id="cd05233">
    <property type="entry name" value="SDR_c"/>
    <property type="match status" value="1"/>
</dbReference>
<keyword evidence="4" id="KW-1185">Reference proteome</keyword>
<proteinExistence type="inferred from homology"/>
<dbReference type="PRINTS" id="PR00081">
    <property type="entry name" value="GDHRDH"/>
</dbReference>
<dbReference type="PROSITE" id="PS00061">
    <property type="entry name" value="ADH_SHORT"/>
    <property type="match status" value="1"/>
</dbReference>
<keyword evidence="2" id="KW-0560">Oxidoreductase</keyword>
<dbReference type="Gene3D" id="3.40.50.720">
    <property type="entry name" value="NAD(P)-binding Rossmann-like Domain"/>
    <property type="match status" value="1"/>
</dbReference>
<dbReference type="SUPFAM" id="SSF51735">
    <property type="entry name" value="NAD(P)-binding Rossmann-fold domains"/>
    <property type="match status" value="1"/>
</dbReference>
<dbReference type="PANTHER" id="PTHR42760:SF133">
    <property type="entry name" value="3-OXOACYL-[ACYL-CARRIER-PROTEIN] REDUCTASE"/>
    <property type="match status" value="1"/>
</dbReference>
<protein>
    <submittedName>
        <fullName evidence="3">SDR family oxidoreductase</fullName>
    </submittedName>
</protein>
<dbReference type="InterPro" id="IPR020904">
    <property type="entry name" value="Sc_DH/Rdtase_CS"/>
</dbReference>
<organism evidence="3 4">
    <name type="scientific">Cohnella luojiensis</name>
    <dbReference type="NCBI Taxonomy" id="652876"/>
    <lineage>
        <taxon>Bacteria</taxon>
        <taxon>Bacillati</taxon>
        <taxon>Bacillota</taxon>
        <taxon>Bacilli</taxon>
        <taxon>Bacillales</taxon>
        <taxon>Paenibacillaceae</taxon>
        <taxon>Cohnella</taxon>
    </lineage>
</organism>
<reference evidence="3 4" key="1">
    <citation type="submission" date="2019-03" db="EMBL/GenBank/DDBJ databases">
        <title>Cohnella endophytica sp. nov., a novel endophytic bacterium isolated from bark of Sonneratia apetala.</title>
        <authorList>
            <person name="Tuo L."/>
        </authorList>
    </citation>
    <scope>NUCLEOTIDE SEQUENCE [LARGE SCALE GENOMIC DNA]</scope>
    <source>
        <strain evidence="3 4">CCTCC AB 208254</strain>
    </source>
</reference>
<dbReference type="Pfam" id="PF13561">
    <property type="entry name" value="adh_short_C2"/>
    <property type="match status" value="1"/>
</dbReference>
<comment type="similarity">
    <text evidence="1">Belongs to the short-chain dehydrogenases/reductases (SDR) family.</text>
</comment>
<name>A0A4Y8LQE1_9BACL</name>
<sequence>MKLKEKVVFITEADTGSGTAFLHRLALEGAHFILNSASGGSEIAENLDRVRRGGSNVFVANADLSRSIEVNDLFREAEQAVGTVDVLIHNADLVKPALVETCDEETFLAVMNANAKSAFICTQAAGRQMRAKQSGKIIYVTSIHAEKPTGSSFAYSASKGAVKMLAREAALILGRSGVNVNTIELGPLEEDAPPFPSRLTTIYDDYRYKVPDAVLGTYGDLAELALYLASDGARYVNGADIRLDGGFLMHYSDRKMKKV</sequence>
<dbReference type="OrthoDB" id="9803333at2"/>
<dbReference type="Proteomes" id="UP000297900">
    <property type="component" value="Unassembled WGS sequence"/>
</dbReference>
<evidence type="ECO:0000313" key="3">
    <source>
        <dbReference type="EMBL" id="TFE23465.1"/>
    </source>
</evidence>
<dbReference type="RefSeq" id="WP_135153841.1">
    <property type="nucleotide sequence ID" value="NZ_SOMN01000034.1"/>
</dbReference>
<dbReference type="PRINTS" id="PR00080">
    <property type="entry name" value="SDRFAMILY"/>
</dbReference>
<evidence type="ECO:0000256" key="1">
    <source>
        <dbReference type="ARBA" id="ARBA00006484"/>
    </source>
</evidence>
<evidence type="ECO:0000313" key="4">
    <source>
        <dbReference type="Proteomes" id="UP000297900"/>
    </source>
</evidence>
<accession>A0A4Y8LQE1</accession>
<gene>
    <name evidence="3" type="ORF">E2980_19130</name>
</gene>